<gene>
    <name evidence="4" type="ORF">UU13_C0026G0003</name>
</gene>
<keyword evidence="2 4" id="KW-0808">Transferase</keyword>
<feature type="domain" description="Phosphoribosyltransferase" evidence="3">
    <location>
        <begin position="7"/>
        <end position="119"/>
    </location>
</feature>
<name>A0A0G0W2W5_9BACT</name>
<proteinExistence type="predicted"/>
<evidence type="ECO:0000313" key="4">
    <source>
        <dbReference type="EMBL" id="KKR69592.1"/>
    </source>
</evidence>
<reference evidence="4 5" key="1">
    <citation type="journal article" date="2015" name="Nature">
        <title>rRNA introns, odd ribosomes, and small enigmatic genomes across a large radiation of phyla.</title>
        <authorList>
            <person name="Brown C.T."/>
            <person name="Hug L.A."/>
            <person name="Thomas B.C."/>
            <person name="Sharon I."/>
            <person name="Castelle C.J."/>
            <person name="Singh A."/>
            <person name="Wilkins M.J."/>
            <person name="Williams K.H."/>
            <person name="Banfield J.F."/>
        </authorList>
    </citation>
    <scope>NUCLEOTIDE SEQUENCE [LARGE SCALE GENOMIC DNA]</scope>
</reference>
<evidence type="ECO:0000256" key="1">
    <source>
        <dbReference type="ARBA" id="ARBA00022676"/>
    </source>
</evidence>
<organism evidence="4 5">
    <name type="scientific">Candidatus Nomurabacteria bacterium GW2011_GWB1_40_7</name>
    <dbReference type="NCBI Taxonomy" id="1618744"/>
    <lineage>
        <taxon>Bacteria</taxon>
        <taxon>Candidatus Nomuraibacteriota</taxon>
    </lineage>
</organism>
<dbReference type="GO" id="GO:0016757">
    <property type="term" value="F:glycosyltransferase activity"/>
    <property type="evidence" value="ECO:0007669"/>
    <property type="project" value="UniProtKB-KW"/>
</dbReference>
<dbReference type="Pfam" id="PF00156">
    <property type="entry name" value="Pribosyltran"/>
    <property type="match status" value="1"/>
</dbReference>
<sequence length="137" mass="15773">MDDLNLINQKVNKFIDEHQAELAEFDLIIGVSRGGLIPATLVAAKIDKRLLVVYIDRQNNVYLDKPEWIEGKKVLLVDDICRTGFTLSLIKKLVESANPSLLKTFTLFCLSKSTFKPNYTTFIENDLKFPWDWPRID</sequence>
<dbReference type="CDD" id="cd06223">
    <property type="entry name" value="PRTases_typeI"/>
    <property type="match status" value="1"/>
</dbReference>
<dbReference type="EMBL" id="LBZL01000026">
    <property type="protein sequence ID" value="KKR69592.1"/>
    <property type="molecule type" value="Genomic_DNA"/>
</dbReference>
<keyword evidence="1 4" id="KW-0328">Glycosyltransferase</keyword>
<evidence type="ECO:0000256" key="2">
    <source>
        <dbReference type="ARBA" id="ARBA00022679"/>
    </source>
</evidence>
<dbReference type="Gene3D" id="3.40.50.2020">
    <property type="match status" value="1"/>
</dbReference>
<comment type="caution">
    <text evidence="4">The sequence shown here is derived from an EMBL/GenBank/DDBJ whole genome shotgun (WGS) entry which is preliminary data.</text>
</comment>
<dbReference type="PANTHER" id="PTHR43363">
    <property type="entry name" value="HYPOXANTHINE PHOSPHORIBOSYLTRANSFERASE"/>
    <property type="match status" value="1"/>
</dbReference>
<evidence type="ECO:0000259" key="3">
    <source>
        <dbReference type="Pfam" id="PF00156"/>
    </source>
</evidence>
<evidence type="ECO:0000313" key="5">
    <source>
        <dbReference type="Proteomes" id="UP000034452"/>
    </source>
</evidence>
<dbReference type="AlphaFoldDB" id="A0A0G0W2W5"/>
<dbReference type="InterPro" id="IPR029057">
    <property type="entry name" value="PRTase-like"/>
</dbReference>
<accession>A0A0G0W2W5</accession>
<dbReference type="InterPro" id="IPR000836">
    <property type="entry name" value="PRTase_dom"/>
</dbReference>
<dbReference type="SUPFAM" id="SSF53271">
    <property type="entry name" value="PRTase-like"/>
    <property type="match status" value="1"/>
</dbReference>
<dbReference type="Proteomes" id="UP000034452">
    <property type="component" value="Unassembled WGS sequence"/>
</dbReference>
<dbReference type="PANTHER" id="PTHR43363:SF2">
    <property type="entry name" value="PHOSPHORIBOSYLTRANSFERASE"/>
    <property type="match status" value="1"/>
</dbReference>
<protein>
    <submittedName>
        <fullName evidence="4">Phosphoribosyltransferase</fullName>
    </submittedName>
</protein>